<comment type="caution">
    <text evidence="8">The sequence shown here is derived from an EMBL/GenBank/DDBJ whole genome shotgun (WGS) entry which is preliminary data.</text>
</comment>
<evidence type="ECO:0000256" key="5">
    <source>
        <dbReference type="ARBA" id="ARBA00023163"/>
    </source>
</evidence>
<gene>
    <name evidence="8" type="ORF">ACFONA_07965</name>
</gene>
<dbReference type="RefSeq" id="WP_261295326.1">
    <property type="nucleotide sequence ID" value="NZ_JANQBK010000015.1"/>
</dbReference>
<evidence type="ECO:0000313" key="9">
    <source>
        <dbReference type="Proteomes" id="UP001595713"/>
    </source>
</evidence>
<evidence type="ECO:0000256" key="4">
    <source>
        <dbReference type="ARBA" id="ARBA00023015"/>
    </source>
</evidence>
<evidence type="ECO:0000256" key="7">
    <source>
        <dbReference type="ARBA" id="ARBA00033135"/>
    </source>
</evidence>
<proteinExistence type="inferred from homology"/>
<evidence type="ECO:0000256" key="6">
    <source>
        <dbReference type="ARBA" id="ARBA00029628"/>
    </source>
</evidence>
<dbReference type="Pfam" id="PF01845">
    <property type="entry name" value="CcdB"/>
    <property type="match status" value="1"/>
</dbReference>
<dbReference type="Gene3D" id="2.30.30.110">
    <property type="match status" value="1"/>
</dbReference>
<evidence type="ECO:0000256" key="1">
    <source>
        <dbReference type="ARBA" id="ARBA00005230"/>
    </source>
</evidence>
<dbReference type="EMBL" id="JBHRXP010000003">
    <property type="protein sequence ID" value="MFC3580100.1"/>
    <property type="molecule type" value="Genomic_DNA"/>
</dbReference>
<evidence type="ECO:0000313" key="8">
    <source>
        <dbReference type="EMBL" id="MFC3580100.1"/>
    </source>
</evidence>
<keyword evidence="4" id="KW-0805">Transcription regulation</keyword>
<keyword evidence="3" id="KW-0678">Repressor</keyword>
<sequence length="99" mass="11256">MARFDVYRSEGGGGYLLDCQSDMLMTLETKLMVPLFRYEDAPMPIARLNPVFEVNGDRVVMMTQYASAIRASHIGMRVHNLDHMHDAVRDAFDTLLVGY</sequence>
<dbReference type="InterPro" id="IPR002712">
    <property type="entry name" value="CcdB"/>
</dbReference>
<keyword evidence="9" id="KW-1185">Reference proteome</keyword>
<accession>A0ABV7STI1</accession>
<evidence type="ECO:0000256" key="2">
    <source>
        <dbReference type="ARBA" id="ARBA00015075"/>
    </source>
</evidence>
<evidence type="ECO:0000256" key="3">
    <source>
        <dbReference type="ARBA" id="ARBA00022491"/>
    </source>
</evidence>
<keyword evidence="5" id="KW-0804">Transcription</keyword>
<reference evidence="9" key="1">
    <citation type="journal article" date="2019" name="Int. J. Syst. Evol. Microbiol.">
        <title>The Global Catalogue of Microorganisms (GCM) 10K type strain sequencing project: providing services to taxonomists for standard genome sequencing and annotation.</title>
        <authorList>
            <consortium name="The Broad Institute Genomics Platform"/>
            <consortium name="The Broad Institute Genome Sequencing Center for Infectious Disease"/>
            <person name="Wu L."/>
            <person name="Ma J."/>
        </authorList>
    </citation>
    <scope>NUCLEOTIDE SEQUENCE [LARGE SCALE GENOMIC DNA]</scope>
    <source>
        <strain evidence="9">KCTC 42739</strain>
    </source>
</reference>
<dbReference type="Proteomes" id="UP001595713">
    <property type="component" value="Unassembled WGS sequence"/>
</dbReference>
<comment type="similarity">
    <text evidence="1">Belongs to the CcdB toxin family.</text>
</comment>
<dbReference type="SUPFAM" id="SSF50118">
    <property type="entry name" value="Cell growth inhibitor/plasmid maintenance toxic component"/>
    <property type="match status" value="1"/>
</dbReference>
<dbReference type="InterPro" id="IPR011067">
    <property type="entry name" value="Plasmid_toxin/cell-grow_inhib"/>
</dbReference>
<organism evidence="8 9">
    <name type="scientific">Sphingomonas hylomeconis</name>
    <dbReference type="NCBI Taxonomy" id="1395958"/>
    <lineage>
        <taxon>Bacteria</taxon>
        <taxon>Pseudomonadati</taxon>
        <taxon>Pseudomonadota</taxon>
        <taxon>Alphaproteobacteria</taxon>
        <taxon>Sphingomonadales</taxon>
        <taxon>Sphingomonadaceae</taxon>
        <taxon>Sphingomonas</taxon>
    </lineage>
</organism>
<protein>
    <recommendedName>
        <fullName evidence="2">Toxin CcdB</fullName>
    </recommendedName>
    <alternativeName>
        <fullName evidence="7">Cytotoxic protein CcdB</fullName>
    </alternativeName>
    <alternativeName>
        <fullName evidence="6">Protein LetD</fullName>
    </alternativeName>
</protein>
<name>A0ABV7STI1_9SPHN</name>